<sequence>MAQTQSTSSHRRLAVVVGAIAAVIILVLLSAFVWPRWAVKSSDGASSSPSQSQTSAAATPTISATALPTDATTLLKTMPDSVLSFARVKASAATDWSSATPIEEYTVVYSTGDTAKDVTLKVAQWSTADSAKKQYDALAATLTGQELGSGNVKVSGSTTGTYVVKSDAADAKKAVALWQNGTVVLQASGEKAAVQEFYKQFPL</sequence>
<protein>
    <submittedName>
        <fullName evidence="3">Uncharacterized protein</fullName>
    </submittedName>
</protein>
<evidence type="ECO:0000256" key="1">
    <source>
        <dbReference type="SAM" id="MobiDB-lite"/>
    </source>
</evidence>
<dbReference type="EMBL" id="JGZI01000009">
    <property type="protein sequence ID" value="KFI82217.1"/>
    <property type="molecule type" value="Genomic_DNA"/>
</dbReference>
<dbReference type="OrthoDB" id="3242799at2"/>
<gene>
    <name evidence="3" type="ORF">BPSY_1066</name>
</gene>
<keyword evidence="2" id="KW-0812">Transmembrane</keyword>
<feature type="transmembrane region" description="Helical" evidence="2">
    <location>
        <begin position="12"/>
        <end position="34"/>
    </location>
</feature>
<dbReference type="GeneID" id="98300274"/>
<evidence type="ECO:0000313" key="3">
    <source>
        <dbReference type="EMBL" id="KFI82217.1"/>
    </source>
</evidence>
<dbReference type="RefSeq" id="WP_033494802.1">
    <property type="nucleotide sequence ID" value="NZ_JALCNH010000003.1"/>
</dbReference>
<comment type="caution">
    <text evidence="3">The sequence shown here is derived from an EMBL/GenBank/DDBJ whole genome shotgun (WGS) entry which is preliminary data.</text>
</comment>
<dbReference type="eggNOG" id="ENOG5033B3F">
    <property type="taxonomic scope" value="Bacteria"/>
</dbReference>
<name>A0A087CG17_9BIFI</name>
<proteinExistence type="predicted"/>
<keyword evidence="4" id="KW-1185">Reference proteome</keyword>
<reference evidence="3 4" key="1">
    <citation type="submission" date="2014-03" db="EMBL/GenBank/DDBJ databases">
        <title>Genomics of Bifidobacteria.</title>
        <authorList>
            <person name="Ventura M."/>
            <person name="Milani C."/>
            <person name="Lugli G.A."/>
        </authorList>
    </citation>
    <scope>NUCLEOTIDE SEQUENCE [LARGE SCALE GENOMIC DNA]</scope>
    <source>
        <strain evidence="3 4">LMG 21775</strain>
    </source>
</reference>
<evidence type="ECO:0000256" key="2">
    <source>
        <dbReference type="SAM" id="Phobius"/>
    </source>
</evidence>
<feature type="region of interest" description="Disordered" evidence="1">
    <location>
        <begin position="41"/>
        <end position="61"/>
    </location>
</feature>
<keyword evidence="2" id="KW-0472">Membrane</keyword>
<keyword evidence="2" id="KW-1133">Transmembrane helix</keyword>
<dbReference type="STRING" id="218140.BPSY_1066"/>
<dbReference type="Proteomes" id="UP000029050">
    <property type="component" value="Unassembled WGS sequence"/>
</dbReference>
<accession>A0A087CG17</accession>
<evidence type="ECO:0000313" key="4">
    <source>
        <dbReference type="Proteomes" id="UP000029050"/>
    </source>
</evidence>
<organism evidence="3 4">
    <name type="scientific">Bifidobacterium psychraerophilum</name>
    <dbReference type="NCBI Taxonomy" id="218140"/>
    <lineage>
        <taxon>Bacteria</taxon>
        <taxon>Bacillati</taxon>
        <taxon>Actinomycetota</taxon>
        <taxon>Actinomycetes</taxon>
        <taxon>Bifidobacteriales</taxon>
        <taxon>Bifidobacteriaceae</taxon>
        <taxon>Bifidobacterium</taxon>
    </lineage>
</organism>
<dbReference type="AlphaFoldDB" id="A0A087CG17"/>